<evidence type="ECO:0000313" key="2">
    <source>
        <dbReference type="Proteomes" id="UP001203036"/>
    </source>
</evidence>
<proteinExistence type="predicted"/>
<sequence>MMTTNIPQHVRHNYEATDHLLFQTRAMLRAVEAMAEAANLPNSPEIESLFVLITATQSKLIEAEKAHGLEWVGHGGESTSVTPEEIAAARGEAGEAAQ</sequence>
<comment type="caution">
    <text evidence="1">The sequence shown here is derived from an EMBL/GenBank/DDBJ whole genome shotgun (WGS) entry which is preliminary data.</text>
</comment>
<dbReference type="Proteomes" id="UP001203036">
    <property type="component" value="Unassembled WGS sequence"/>
</dbReference>
<dbReference type="EMBL" id="JAMQGO010000001">
    <property type="protein sequence ID" value="MCM2561356.1"/>
    <property type="molecule type" value="Genomic_DNA"/>
</dbReference>
<organism evidence="1 2">
    <name type="scientific">Lutimaribacter degradans</name>
    <dbReference type="NCBI Taxonomy" id="2945989"/>
    <lineage>
        <taxon>Bacteria</taxon>
        <taxon>Pseudomonadati</taxon>
        <taxon>Pseudomonadota</taxon>
        <taxon>Alphaproteobacteria</taxon>
        <taxon>Rhodobacterales</taxon>
        <taxon>Roseobacteraceae</taxon>
        <taxon>Lutimaribacter</taxon>
    </lineage>
</organism>
<accession>A0ACC5ZSS7</accession>
<evidence type="ECO:0000313" key="1">
    <source>
        <dbReference type="EMBL" id="MCM2561356.1"/>
    </source>
</evidence>
<name>A0ACC5ZSS7_9RHOB</name>
<protein>
    <submittedName>
        <fullName evidence="1">Uncharacterized protein</fullName>
    </submittedName>
</protein>
<gene>
    <name evidence="1" type="ORF">M8744_04290</name>
</gene>
<reference evidence="1" key="1">
    <citation type="submission" date="2022-06" db="EMBL/GenBank/DDBJ databases">
        <title>Lutimaribacter sp. EGI FJ00013, a novel bacterium isolated from a salt lake sediment enrichment.</title>
        <authorList>
            <person name="Gao L."/>
            <person name="Fang B.-Z."/>
            <person name="Li W.-J."/>
        </authorList>
    </citation>
    <scope>NUCLEOTIDE SEQUENCE</scope>
    <source>
        <strain evidence="1">EGI FJ00013</strain>
    </source>
</reference>
<keyword evidence="2" id="KW-1185">Reference proteome</keyword>